<dbReference type="PROSITE" id="PS51686">
    <property type="entry name" value="SAM_MT_RSMB_NOP"/>
    <property type="match status" value="1"/>
</dbReference>
<evidence type="ECO:0000256" key="4">
    <source>
        <dbReference type="ARBA" id="ARBA00022884"/>
    </source>
</evidence>
<organism evidence="8 9">
    <name type="scientific">Polarella glacialis</name>
    <name type="common">Dinoflagellate</name>
    <dbReference type="NCBI Taxonomy" id="89957"/>
    <lineage>
        <taxon>Eukaryota</taxon>
        <taxon>Sar</taxon>
        <taxon>Alveolata</taxon>
        <taxon>Dinophyceae</taxon>
        <taxon>Suessiales</taxon>
        <taxon>Suessiaceae</taxon>
        <taxon>Polarella</taxon>
    </lineage>
</organism>
<keyword evidence="9" id="KW-1185">Reference proteome</keyword>
<evidence type="ECO:0000313" key="8">
    <source>
        <dbReference type="EMBL" id="CAE8633585.1"/>
    </source>
</evidence>
<dbReference type="Pfam" id="PF01189">
    <property type="entry name" value="Methyltr_RsmB-F"/>
    <property type="match status" value="1"/>
</dbReference>
<feature type="active site" description="Nucleophile" evidence="5">
    <location>
        <position position="382"/>
    </location>
</feature>
<dbReference type="GO" id="GO:0008173">
    <property type="term" value="F:RNA methyltransferase activity"/>
    <property type="evidence" value="ECO:0007669"/>
    <property type="project" value="InterPro"/>
</dbReference>
<dbReference type="OrthoDB" id="6093671at2759"/>
<evidence type="ECO:0000256" key="2">
    <source>
        <dbReference type="ARBA" id="ARBA00022679"/>
    </source>
</evidence>
<dbReference type="InterPro" id="IPR001678">
    <property type="entry name" value="MeTrfase_RsmB-F_NOP2_dom"/>
</dbReference>
<keyword evidence="2 5" id="KW-0808">Transferase</keyword>
<keyword evidence="4 5" id="KW-0694">RNA-binding</keyword>
<dbReference type="AlphaFoldDB" id="A0A813H6T7"/>
<keyword evidence="3 5" id="KW-0949">S-adenosyl-L-methionine</keyword>
<dbReference type="InterPro" id="IPR049560">
    <property type="entry name" value="MeTrfase_RsmB-F_NOP2_cat"/>
</dbReference>
<feature type="compositionally biased region" description="Basic residues" evidence="6">
    <location>
        <begin position="1"/>
        <end position="12"/>
    </location>
</feature>
<evidence type="ECO:0000256" key="1">
    <source>
        <dbReference type="ARBA" id="ARBA00022603"/>
    </source>
</evidence>
<gene>
    <name evidence="8" type="ORF">PGLA1383_LOCUS49445</name>
</gene>
<accession>A0A813H6T7</accession>
<dbReference type="InterPro" id="IPR029063">
    <property type="entry name" value="SAM-dependent_MTases_sf"/>
</dbReference>
<dbReference type="EMBL" id="CAJNNV010030812">
    <property type="protein sequence ID" value="CAE8633585.1"/>
    <property type="molecule type" value="Genomic_DNA"/>
</dbReference>
<dbReference type="SUPFAM" id="SSF53335">
    <property type="entry name" value="S-adenosyl-L-methionine-dependent methyltransferases"/>
    <property type="match status" value="1"/>
</dbReference>
<comment type="caution">
    <text evidence="8">The sequence shown here is derived from an EMBL/GenBank/DDBJ whole genome shotgun (WGS) entry which is preliminary data.</text>
</comment>
<dbReference type="InterPro" id="IPR023267">
    <property type="entry name" value="RCMT"/>
</dbReference>
<dbReference type="GO" id="GO:0003723">
    <property type="term" value="F:RNA binding"/>
    <property type="evidence" value="ECO:0007669"/>
    <property type="project" value="UniProtKB-UniRule"/>
</dbReference>
<dbReference type="PRINTS" id="PR02008">
    <property type="entry name" value="RCMTFAMILY"/>
</dbReference>
<evidence type="ECO:0000256" key="5">
    <source>
        <dbReference type="PROSITE-ProRule" id="PRU01023"/>
    </source>
</evidence>
<feature type="region of interest" description="Disordered" evidence="6">
    <location>
        <begin position="1"/>
        <end position="44"/>
    </location>
</feature>
<evidence type="ECO:0000313" key="9">
    <source>
        <dbReference type="Proteomes" id="UP000654075"/>
    </source>
</evidence>
<feature type="binding site" evidence="5">
    <location>
        <position position="329"/>
    </location>
    <ligand>
        <name>S-adenosyl-L-methionine</name>
        <dbReference type="ChEBI" id="CHEBI:59789"/>
    </ligand>
</feature>
<comment type="similarity">
    <text evidence="5">Belongs to the class I-like SAM-binding methyltransferase superfamily. RsmB/NOP family.</text>
</comment>
<evidence type="ECO:0000256" key="3">
    <source>
        <dbReference type="ARBA" id="ARBA00022691"/>
    </source>
</evidence>
<dbReference type="PANTHER" id="PTHR22808:SF1">
    <property type="entry name" value="RNA CYTOSINE-C(5)-METHYLTRANSFERASE NSUN2-RELATED"/>
    <property type="match status" value="1"/>
</dbReference>
<evidence type="ECO:0000259" key="7">
    <source>
        <dbReference type="PROSITE" id="PS51686"/>
    </source>
</evidence>
<dbReference type="GO" id="GO:0001510">
    <property type="term" value="P:RNA methylation"/>
    <property type="evidence" value="ECO:0007669"/>
    <property type="project" value="InterPro"/>
</dbReference>
<sequence>MGRQGAKRRGTRQKGSLEPSGLVEVEESTAPRPEAKRARQGGSHLEEEAVKLGGSLQNPDALGCMPWNRWKEGAAVDPKQEHAELAEWKEKSFTNPLFEAYYQAQGIMAADELPTLLATLKRPLPVTFRVNPAHHAGASILRRLQKETLGALHRARPQLRAWRWRGQKLEFLAREVQHLPENCVVWGLGLDRAGFNVGRKQHPEMKELFEAVQHGMSVGAVVRQEVVSMLPVSVLRPLPGQRALDMFAAPGSKTAQLLEAIRPDSEAAGGLVVANDAGAEERIPLLRRALGARPVSEQAGLVITCAKGEQLPLMCFGGETRRFDRVLVDAPCSRDGTVRKAADVLRKWTPDPGTQLHAVQVELAMHSLRLLEVGGTMVYSTCSLNPVENEAVVASVLARAGPAVVLLDMGGRLGNLRTRPGLSHWRVGDAVPCTGMTGSTAKNKPLSAGSKMAMRWHDTFVRLRER</sequence>
<reference evidence="8" key="1">
    <citation type="submission" date="2021-02" db="EMBL/GenBank/DDBJ databases">
        <authorList>
            <person name="Dougan E. K."/>
            <person name="Rhodes N."/>
            <person name="Thang M."/>
            <person name="Chan C."/>
        </authorList>
    </citation>
    <scope>NUCLEOTIDE SEQUENCE</scope>
</reference>
<dbReference type="Gene3D" id="3.40.50.150">
    <property type="entry name" value="Vaccinia Virus protein VP39"/>
    <property type="match status" value="1"/>
</dbReference>
<dbReference type="PANTHER" id="PTHR22808">
    <property type="entry name" value="NCL1 YEAST -RELATED NOL1/NOP2/FMU SUN DOMAIN-CONTAINING"/>
    <property type="match status" value="1"/>
</dbReference>
<evidence type="ECO:0000256" key="6">
    <source>
        <dbReference type="SAM" id="MobiDB-lite"/>
    </source>
</evidence>
<comment type="caution">
    <text evidence="5">Lacks conserved residue(s) required for the propagation of feature annotation.</text>
</comment>
<protein>
    <recommendedName>
        <fullName evidence="7">SAM-dependent MTase RsmB/NOP-type domain-containing protein</fullName>
    </recommendedName>
</protein>
<dbReference type="Proteomes" id="UP000654075">
    <property type="component" value="Unassembled WGS sequence"/>
</dbReference>
<proteinExistence type="inferred from homology"/>
<feature type="domain" description="SAM-dependent MTase RsmB/NOP-type" evidence="7">
    <location>
        <begin position="116"/>
        <end position="437"/>
    </location>
</feature>
<name>A0A813H6T7_POLGL</name>
<keyword evidence="1 5" id="KW-0489">Methyltransferase</keyword>
<feature type="binding site" evidence="5">
    <location>
        <position position="276"/>
    </location>
    <ligand>
        <name>S-adenosyl-L-methionine</name>
        <dbReference type="ChEBI" id="CHEBI:59789"/>
    </ligand>
</feature>